<proteinExistence type="inferred from homology"/>
<keyword evidence="2" id="KW-0813">Transport</keyword>
<name>A0A0P0Z3Q8_9HYPH</name>
<dbReference type="PANTHER" id="PTHR42788">
    <property type="entry name" value="TAURINE IMPORT ATP-BINDING PROTEIN-RELATED"/>
    <property type="match status" value="1"/>
</dbReference>
<dbReference type="RefSeq" id="WP_062225634.1">
    <property type="nucleotide sequence ID" value="NZ_BBWR01000002.1"/>
</dbReference>
<evidence type="ECO:0000256" key="4">
    <source>
        <dbReference type="ARBA" id="ARBA00022840"/>
    </source>
</evidence>
<keyword evidence="4" id="KW-0067">ATP-binding</keyword>
<dbReference type="PROSITE" id="PS00211">
    <property type="entry name" value="ABC_TRANSPORTER_1"/>
    <property type="match status" value="1"/>
</dbReference>
<protein>
    <submittedName>
        <fullName evidence="6">ABC transporter</fullName>
    </submittedName>
</protein>
<dbReference type="CDD" id="cd03293">
    <property type="entry name" value="ABC_NrtD_SsuB_transporters"/>
    <property type="match status" value="1"/>
</dbReference>
<organism evidence="6">
    <name type="scientific">Aureimonas frigidaquae</name>
    <dbReference type="NCBI Taxonomy" id="424757"/>
    <lineage>
        <taxon>Bacteria</taxon>
        <taxon>Pseudomonadati</taxon>
        <taxon>Pseudomonadota</taxon>
        <taxon>Alphaproteobacteria</taxon>
        <taxon>Hyphomicrobiales</taxon>
        <taxon>Aurantimonadaceae</taxon>
        <taxon>Aureimonas</taxon>
    </lineage>
</organism>
<sequence length="267" mass="28024">MGAEVPPPPEITCTDLSLRYRNGAGWLDVLTPLTATFQAGHTTAILGPSGCGKSSWLRLIAGLEDGSSGEVSIGGLSPVQAARAGRIAMAFQDPSLLPWRSVRGNVALARRLARQAPDPSGVDELIRLVGLDSFAQARPHALSGGMRQRAAIARSLATRPGLLLLDEPFAAVDEITRMRLNRELPPLWRSRGTTAILVTHSISEAVLLADRVLVLSERPARIIADMPITIGGGDADARRAAPGFGQTVSALQAILADATSRPVGAVA</sequence>
<dbReference type="PROSITE" id="PS50893">
    <property type="entry name" value="ABC_TRANSPORTER_2"/>
    <property type="match status" value="1"/>
</dbReference>
<dbReference type="Gene3D" id="3.40.50.300">
    <property type="entry name" value="P-loop containing nucleotide triphosphate hydrolases"/>
    <property type="match status" value="1"/>
</dbReference>
<evidence type="ECO:0000259" key="5">
    <source>
        <dbReference type="PROSITE" id="PS50893"/>
    </source>
</evidence>
<dbReference type="AlphaFoldDB" id="A0A0P0Z3Q8"/>
<comment type="similarity">
    <text evidence="1">Belongs to the ABC transporter superfamily.</text>
</comment>
<feature type="domain" description="ABC transporter" evidence="5">
    <location>
        <begin position="11"/>
        <end position="242"/>
    </location>
</feature>
<dbReference type="InterPro" id="IPR050166">
    <property type="entry name" value="ABC_transporter_ATP-bind"/>
</dbReference>
<accession>A0A0P0Z3Q8</accession>
<dbReference type="SMART" id="SM00382">
    <property type="entry name" value="AAA"/>
    <property type="match status" value="1"/>
</dbReference>
<dbReference type="InterPro" id="IPR003593">
    <property type="entry name" value="AAA+_ATPase"/>
</dbReference>
<dbReference type="PANTHER" id="PTHR42788:SF19">
    <property type="entry name" value="ALIPHATIC SULFONATES IMPORT ATP-BINDING PROTEIN SSUB 2"/>
    <property type="match status" value="1"/>
</dbReference>
<evidence type="ECO:0000256" key="3">
    <source>
        <dbReference type="ARBA" id="ARBA00022741"/>
    </source>
</evidence>
<keyword evidence="3" id="KW-0547">Nucleotide-binding</keyword>
<evidence type="ECO:0000256" key="2">
    <source>
        <dbReference type="ARBA" id="ARBA00022448"/>
    </source>
</evidence>
<dbReference type="OrthoDB" id="9807242at2"/>
<dbReference type="GO" id="GO:0016887">
    <property type="term" value="F:ATP hydrolysis activity"/>
    <property type="evidence" value="ECO:0007669"/>
    <property type="project" value="InterPro"/>
</dbReference>
<dbReference type="EMBL" id="LC066377">
    <property type="protein sequence ID" value="BAT28749.1"/>
    <property type="molecule type" value="Genomic_DNA"/>
</dbReference>
<dbReference type="InterPro" id="IPR027417">
    <property type="entry name" value="P-loop_NTPase"/>
</dbReference>
<dbReference type="Pfam" id="PF00005">
    <property type="entry name" value="ABC_tran"/>
    <property type="match status" value="1"/>
</dbReference>
<reference evidence="6" key="1">
    <citation type="journal article" date="2015" name="Proc. Natl. Acad. Sci. U.S.A.">
        <title>Bacterial clade with the ribosomal RNA operon on a small plasmid rather than the chromosome.</title>
        <authorList>
            <person name="Anda M."/>
            <person name="Ohtsubo Y."/>
            <person name="Okubo T."/>
            <person name="Sugawara M."/>
            <person name="Nagata Y."/>
            <person name="Tsuda M."/>
            <person name="Minamisawa K."/>
            <person name="Mitsui H."/>
        </authorList>
    </citation>
    <scope>NUCLEOTIDE SEQUENCE</scope>
    <source>
        <strain evidence="6">JCM 14755</strain>
    </source>
</reference>
<evidence type="ECO:0000313" key="6">
    <source>
        <dbReference type="EMBL" id="BAT28749.1"/>
    </source>
</evidence>
<dbReference type="GO" id="GO:0005524">
    <property type="term" value="F:ATP binding"/>
    <property type="evidence" value="ECO:0007669"/>
    <property type="project" value="UniProtKB-KW"/>
</dbReference>
<dbReference type="InterPro" id="IPR017871">
    <property type="entry name" value="ABC_transporter-like_CS"/>
</dbReference>
<dbReference type="InterPro" id="IPR003439">
    <property type="entry name" value="ABC_transporter-like_ATP-bd"/>
</dbReference>
<dbReference type="SUPFAM" id="SSF52540">
    <property type="entry name" value="P-loop containing nucleoside triphosphate hydrolases"/>
    <property type="match status" value="1"/>
</dbReference>
<evidence type="ECO:0000256" key="1">
    <source>
        <dbReference type="ARBA" id="ARBA00005417"/>
    </source>
</evidence>